<dbReference type="InterPro" id="IPR027417">
    <property type="entry name" value="P-loop_NTPase"/>
</dbReference>
<dbReference type="SUPFAM" id="SSF52540">
    <property type="entry name" value="P-loop containing nucleoside triphosphate hydrolases"/>
    <property type="match status" value="1"/>
</dbReference>
<name>A0ABZ3EGN0_9STAP</name>
<evidence type="ECO:0000313" key="6">
    <source>
        <dbReference type="EMBL" id="XAF71530.1"/>
    </source>
</evidence>
<proteinExistence type="predicted"/>
<keyword evidence="2" id="KW-0067">ATP-binding</keyword>
<protein>
    <submittedName>
        <fullName evidence="6">DEAD/DEAH box helicase family protein</fullName>
    </submittedName>
</protein>
<feature type="domain" description="Helicase C-terminal" evidence="5">
    <location>
        <begin position="215"/>
        <end position="360"/>
    </location>
</feature>
<dbReference type="Pfam" id="PF00271">
    <property type="entry name" value="Helicase_C"/>
    <property type="match status" value="1"/>
</dbReference>
<keyword evidence="3" id="KW-0238">DNA-binding</keyword>
<evidence type="ECO:0000259" key="5">
    <source>
        <dbReference type="PROSITE" id="PS51194"/>
    </source>
</evidence>
<sequence>MDNVSDIIITKSHQQPSLAHYQLDFELTEQQQFASNHILKALKHYQPLLLYAVTGAEKTEMIFESIQYARRRGDNVAIVSPRVDVVIEVAKRVKEAFKKENIDVLYQGQSQQYDGHFIISTVHQLYRYKAHFDFIVVDEVDAFPLSMDENLMQNITSASKPQHCHVYMTATPPRSLVQQMTESHIVRLPARYHGYPLPEPRFKYFKVNYNKPQRTLTNYFNIQIHQQRFTLVFFNHIDSMLKMYKVYKTQIQHLDYVYSEDPLRFDKVAAFREGTIQILFTTTILERGFTKACLDVLVLNSHTFTSSALVQIAGRVGRKIDAPTGSVMFLHEGITLKMMKAKREIVKMNRLATQRGWVRE</sequence>
<evidence type="ECO:0000256" key="1">
    <source>
        <dbReference type="ARBA" id="ARBA00022741"/>
    </source>
</evidence>
<dbReference type="SMART" id="SM00487">
    <property type="entry name" value="DEXDc"/>
    <property type="match status" value="1"/>
</dbReference>
<dbReference type="InterPro" id="IPR006935">
    <property type="entry name" value="Helicase/UvrB_N"/>
</dbReference>
<keyword evidence="6" id="KW-0347">Helicase</keyword>
<dbReference type="PANTHER" id="PTHR30580">
    <property type="entry name" value="PRIMOSOMAL PROTEIN N"/>
    <property type="match status" value="1"/>
</dbReference>
<evidence type="ECO:0000256" key="2">
    <source>
        <dbReference type="ARBA" id="ARBA00022840"/>
    </source>
</evidence>
<dbReference type="Gene3D" id="3.40.50.300">
    <property type="entry name" value="P-loop containing nucleotide triphosphate hydrolases"/>
    <property type="match status" value="2"/>
</dbReference>
<dbReference type="SMART" id="SM00490">
    <property type="entry name" value="HELICc"/>
    <property type="match status" value="1"/>
</dbReference>
<evidence type="ECO:0000259" key="4">
    <source>
        <dbReference type="PROSITE" id="PS51192"/>
    </source>
</evidence>
<feature type="domain" description="Helicase ATP-binding" evidence="4">
    <location>
        <begin position="39"/>
        <end position="190"/>
    </location>
</feature>
<keyword evidence="6" id="KW-0378">Hydrolase</keyword>
<dbReference type="InterPro" id="IPR014001">
    <property type="entry name" value="Helicase_ATP-bd"/>
</dbReference>
<accession>A0ABZ3EGN0</accession>
<dbReference type="EMBL" id="CP128355">
    <property type="protein sequence ID" value="XAF71530.1"/>
    <property type="molecule type" value="Genomic_DNA"/>
</dbReference>
<gene>
    <name evidence="6" type="ORF">QQM35_05400</name>
</gene>
<evidence type="ECO:0000313" key="7">
    <source>
        <dbReference type="Proteomes" id="UP001436297"/>
    </source>
</evidence>
<dbReference type="PROSITE" id="PS51194">
    <property type="entry name" value="HELICASE_CTER"/>
    <property type="match status" value="1"/>
</dbReference>
<evidence type="ECO:0000256" key="3">
    <source>
        <dbReference type="ARBA" id="ARBA00023125"/>
    </source>
</evidence>
<dbReference type="Pfam" id="PF04851">
    <property type="entry name" value="ResIII"/>
    <property type="match status" value="1"/>
</dbReference>
<dbReference type="PROSITE" id="PS51192">
    <property type="entry name" value="HELICASE_ATP_BIND_1"/>
    <property type="match status" value="1"/>
</dbReference>
<dbReference type="InterPro" id="IPR001650">
    <property type="entry name" value="Helicase_C-like"/>
</dbReference>
<dbReference type="RefSeq" id="WP_342610577.1">
    <property type="nucleotide sequence ID" value="NZ_CP128355.1"/>
</dbReference>
<organism evidence="6 7">
    <name type="scientific">Staphylococcus hsinchuensis</name>
    <dbReference type="NCBI Taxonomy" id="3051183"/>
    <lineage>
        <taxon>Bacteria</taxon>
        <taxon>Bacillati</taxon>
        <taxon>Bacillota</taxon>
        <taxon>Bacilli</taxon>
        <taxon>Bacillales</taxon>
        <taxon>Staphylococcaceae</taxon>
        <taxon>Staphylococcus</taxon>
    </lineage>
</organism>
<dbReference type="GO" id="GO:0004386">
    <property type="term" value="F:helicase activity"/>
    <property type="evidence" value="ECO:0007669"/>
    <property type="project" value="UniProtKB-KW"/>
</dbReference>
<reference evidence="6 7" key="1">
    <citation type="journal article" date="2024" name="Pathogens">
        <title>Staphylococcus hsinchuensis sp. nov., Isolated from Soymilk.</title>
        <authorList>
            <person name="Wang Y.T."/>
            <person name="Lin Y.C."/>
            <person name="Hsieh Y.H."/>
            <person name="Lin Y.T."/>
            <person name="Hamada M."/>
            <person name="Chen C.C."/>
            <person name="Liou J.S."/>
            <person name="Lee A.Y."/>
            <person name="Zhang W.L."/>
            <person name="Chen Y.T."/>
            <person name="Huang C.H."/>
        </authorList>
    </citation>
    <scope>NUCLEOTIDE SEQUENCE [LARGE SCALE GENOMIC DNA]</scope>
    <source>
        <strain evidence="6 7">H164</strain>
    </source>
</reference>
<dbReference type="Proteomes" id="UP001436297">
    <property type="component" value="Chromosome"/>
</dbReference>
<keyword evidence="7" id="KW-1185">Reference proteome</keyword>
<dbReference type="PANTHER" id="PTHR30580:SF1">
    <property type="entry name" value="COMF OPERON PROTEIN 1"/>
    <property type="match status" value="1"/>
</dbReference>
<keyword evidence="1" id="KW-0547">Nucleotide-binding</keyword>